<dbReference type="InterPro" id="IPR055334">
    <property type="entry name" value="PEX8-like"/>
</dbReference>
<protein>
    <recommendedName>
        <fullName evidence="4">Peroxisomal membrane protein PEX17</fullName>
    </recommendedName>
</protein>
<evidence type="ECO:0000313" key="2">
    <source>
        <dbReference type="EMBL" id="KAF2101112.1"/>
    </source>
</evidence>
<feature type="region of interest" description="Disordered" evidence="1">
    <location>
        <begin position="86"/>
        <end position="105"/>
    </location>
</feature>
<feature type="region of interest" description="Disordered" evidence="1">
    <location>
        <begin position="565"/>
        <end position="586"/>
    </location>
</feature>
<evidence type="ECO:0008006" key="4">
    <source>
        <dbReference type="Google" id="ProtNLM"/>
    </source>
</evidence>
<dbReference type="AlphaFoldDB" id="A0A9P4MB80"/>
<accession>A0A9P4MB80</accession>
<evidence type="ECO:0000313" key="3">
    <source>
        <dbReference type="Proteomes" id="UP000799772"/>
    </source>
</evidence>
<dbReference type="PANTHER" id="PTHR39214:SF1">
    <property type="entry name" value="MICROBODY (PEROXISOME) BIOGENESIS PROTEIN PEROXIN 8 (EUROFUNG)"/>
    <property type="match status" value="1"/>
</dbReference>
<keyword evidence="3" id="KW-1185">Reference proteome</keyword>
<name>A0A9P4MB80_9PEZI</name>
<dbReference type="EMBL" id="ML978124">
    <property type="protein sequence ID" value="KAF2101112.1"/>
    <property type="molecule type" value="Genomic_DNA"/>
</dbReference>
<gene>
    <name evidence="2" type="ORF">NA57DRAFT_37034</name>
</gene>
<dbReference type="Proteomes" id="UP000799772">
    <property type="component" value="Unassembled WGS sequence"/>
</dbReference>
<sequence length="692" mass="75824">MPADRLLGTLLRSLQTYTDQQDTPRLLSTASSLLTTLTNPLNLTLLTSHLLAAPAIWDRPEGLGTCLRVMSVFHSAAATLVREGEIQEKDKPQPLYPDTPQIGGGMPREEWVKAVVKGADDRSQRWKHLMVLGGLFVGFEGQDREGLTRSMRRTLEDALARATNLAIVEARNGDELGAHCITLVLNHTFPLLSDADRAKLDYDGLLPVLVGTAYYSLEGFQSAYFLASIGMHIKTTEDQKFDWPSNSASARQIARVVSRPLVASMGPLSRLIAHAAEQVRDSLLVQTLVDDIAGFTRSLLTQWRQIGLSEVDASEEAQYFTADTLRTTLPPLWKLLRSTLFASVIILRAAIGRLLGDRLLSSDAVAPVMVSQSLHALRNLYFISSRTGTHSFTQYTFVCLTAIDILSTYAIHADAFLKSIRPVGLGQIPENALDRCLDLYFLNTAEHFTLVLTPTVNEELLVAAAAPYLAAGGSNDLLPIFEAAHSVILSVLSAPQSAELTAKHLPFYVDALFSVFPHNLSPRQFRLAFKTLMRVTAPPAPLSATQPDLPGALMELVHHRALSAPATPLNTPQPTTPMTQPDDSPPLSEQAVLVLTFLDALPFLPLDLLDESLPMSANLINRVSDVSMRKICQERLWEILISGEMDPERSQMCVTWWNTHGGRDAVFLGQGADENGPFMSGALPMQEGQSKL</sequence>
<reference evidence="2" key="1">
    <citation type="journal article" date="2020" name="Stud. Mycol.">
        <title>101 Dothideomycetes genomes: a test case for predicting lifestyles and emergence of pathogens.</title>
        <authorList>
            <person name="Haridas S."/>
            <person name="Albert R."/>
            <person name="Binder M."/>
            <person name="Bloem J."/>
            <person name="Labutti K."/>
            <person name="Salamov A."/>
            <person name="Andreopoulos B."/>
            <person name="Baker S."/>
            <person name="Barry K."/>
            <person name="Bills G."/>
            <person name="Bluhm B."/>
            <person name="Cannon C."/>
            <person name="Castanera R."/>
            <person name="Culley D."/>
            <person name="Daum C."/>
            <person name="Ezra D."/>
            <person name="Gonzalez J."/>
            <person name="Henrissat B."/>
            <person name="Kuo A."/>
            <person name="Liang C."/>
            <person name="Lipzen A."/>
            <person name="Lutzoni F."/>
            <person name="Magnuson J."/>
            <person name="Mondo S."/>
            <person name="Nolan M."/>
            <person name="Ohm R."/>
            <person name="Pangilinan J."/>
            <person name="Park H.-J."/>
            <person name="Ramirez L."/>
            <person name="Alfaro M."/>
            <person name="Sun H."/>
            <person name="Tritt A."/>
            <person name="Yoshinaga Y."/>
            <person name="Zwiers L.-H."/>
            <person name="Turgeon B."/>
            <person name="Goodwin S."/>
            <person name="Spatafora J."/>
            <person name="Crous P."/>
            <person name="Grigoriev I."/>
        </authorList>
    </citation>
    <scope>NUCLEOTIDE SEQUENCE</scope>
    <source>
        <strain evidence="2">CBS 133067</strain>
    </source>
</reference>
<proteinExistence type="predicted"/>
<evidence type="ECO:0000256" key="1">
    <source>
        <dbReference type="SAM" id="MobiDB-lite"/>
    </source>
</evidence>
<comment type="caution">
    <text evidence="2">The sequence shown here is derived from an EMBL/GenBank/DDBJ whole genome shotgun (WGS) entry which is preliminary data.</text>
</comment>
<organism evidence="2 3">
    <name type="scientific">Rhizodiscina lignyota</name>
    <dbReference type="NCBI Taxonomy" id="1504668"/>
    <lineage>
        <taxon>Eukaryota</taxon>
        <taxon>Fungi</taxon>
        <taxon>Dikarya</taxon>
        <taxon>Ascomycota</taxon>
        <taxon>Pezizomycotina</taxon>
        <taxon>Dothideomycetes</taxon>
        <taxon>Pleosporomycetidae</taxon>
        <taxon>Aulographales</taxon>
        <taxon>Rhizodiscinaceae</taxon>
        <taxon>Rhizodiscina</taxon>
    </lineage>
</organism>
<dbReference type="PANTHER" id="PTHR39214">
    <property type="entry name" value="MICROBODY (PEROXISOME) BIOGENESIS PROTEIN PEROXIN 8 (EUROFUNG)"/>
    <property type="match status" value="1"/>
</dbReference>
<dbReference type="Pfam" id="PF26001">
    <property type="entry name" value="Pex8"/>
    <property type="match status" value="1"/>
</dbReference>
<dbReference type="OrthoDB" id="2357318at2759"/>